<dbReference type="Proteomes" id="UP000050443">
    <property type="component" value="Unassembled WGS sequence"/>
</dbReference>
<name>A0A0Q0SB24_9FLAO</name>
<dbReference type="STRING" id="362413.RC62_3357"/>
<evidence type="ECO:0000313" key="3">
    <source>
        <dbReference type="Proteomes" id="UP000050443"/>
    </source>
</evidence>
<evidence type="ECO:0000256" key="1">
    <source>
        <dbReference type="SAM" id="SignalP"/>
    </source>
</evidence>
<dbReference type="AlphaFoldDB" id="A0A0Q0SB24"/>
<dbReference type="PATRIC" id="fig|362413.3.peg.3281"/>
<dbReference type="InterPro" id="IPR032710">
    <property type="entry name" value="NTF2-like_dom_sf"/>
</dbReference>
<comment type="caution">
    <text evidence="2">The sequence shown here is derived from an EMBL/GenBank/DDBJ whole genome shotgun (WGS) entry which is preliminary data.</text>
</comment>
<dbReference type="RefSeq" id="WP_055092178.1">
    <property type="nucleotide sequence ID" value="NZ_JRLF01000006.1"/>
</dbReference>
<accession>A0A0Q0SB24</accession>
<dbReference type="OrthoDB" id="9801077at2"/>
<dbReference type="SUPFAM" id="SSF54427">
    <property type="entry name" value="NTF2-like"/>
    <property type="match status" value="1"/>
</dbReference>
<keyword evidence="1" id="KW-0732">Signal</keyword>
<sequence>MRKMLLSISVILLSLNVNAQVSDAPNDWDLIQKTINLYIDGQATGDSVKVGSSFDDSWQLKYFADNELKTVTKAQYIVSFTAHAKPKNWSGRTVFIDITNNVAIAKVEISTATLLFVDYFHFIKTNKGWLIVDKISTRTPHKTVEVPVTKAKQ</sequence>
<proteinExistence type="predicted"/>
<dbReference type="EMBL" id="JRLF01000006">
    <property type="protein sequence ID" value="KQB42351.1"/>
    <property type="molecule type" value="Genomic_DNA"/>
</dbReference>
<dbReference type="Gene3D" id="3.10.450.50">
    <property type="match status" value="1"/>
</dbReference>
<reference evidence="2 3" key="1">
    <citation type="submission" date="2014-09" db="EMBL/GenBank/DDBJ databases">
        <title>Genome sequence of Flavobacterium aquidurense RC62.</title>
        <authorList>
            <person name="Kim J.F."/>
            <person name="Kwak M.-J."/>
        </authorList>
    </citation>
    <scope>NUCLEOTIDE SEQUENCE [LARGE SCALE GENOMIC DNA]</scope>
    <source>
        <strain evidence="2 3">RC62</strain>
    </source>
</reference>
<dbReference type="Pfam" id="PF12893">
    <property type="entry name" value="Lumazine_bd_2"/>
    <property type="match status" value="1"/>
</dbReference>
<protein>
    <submittedName>
        <fullName evidence="2">Putative dehydrogenase</fullName>
    </submittedName>
</protein>
<dbReference type="InterPro" id="IPR039437">
    <property type="entry name" value="FrzH/put_lumazine-bd"/>
</dbReference>
<evidence type="ECO:0000313" key="2">
    <source>
        <dbReference type="EMBL" id="KQB42351.1"/>
    </source>
</evidence>
<feature type="signal peptide" evidence="1">
    <location>
        <begin position="1"/>
        <end position="19"/>
    </location>
</feature>
<feature type="chain" id="PRO_5006183853" evidence="1">
    <location>
        <begin position="20"/>
        <end position="153"/>
    </location>
</feature>
<gene>
    <name evidence="2" type="ORF">RC62_3357</name>
</gene>
<organism evidence="2 3">
    <name type="scientific">Flavobacterium aquidurense</name>
    <dbReference type="NCBI Taxonomy" id="362413"/>
    <lineage>
        <taxon>Bacteria</taxon>
        <taxon>Pseudomonadati</taxon>
        <taxon>Bacteroidota</taxon>
        <taxon>Flavobacteriia</taxon>
        <taxon>Flavobacteriales</taxon>
        <taxon>Flavobacteriaceae</taxon>
        <taxon>Flavobacterium</taxon>
    </lineage>
</organism>